<evidence type="ECO:0000256" key="3">
    <source>
        <dbReference type="ARBA" id="ARBA00022692"/>
    </source>
</evidence>
<dbReference type="Proteomes" id="UP001498771">
    <property type="component" value="Unassembled WGS sequence"/>
</dbReference>
<evidence type="ECO:0000313" key="8">
    <source>
        <dbReference type="EMBL" id="KAK7204431.1"/>
    </source>
</evidence>
<feature type="transmembrane region" description="Helical" evidence="7">
    <location>
        <begin position="6"/>
        <end position="26"/>
    </location>
</feature>
<dbReference type="PANTHER" id="PTHR15039">
    <property type="entry name" value="DOLICHOL PHOSPHATE-MANNOSE BIOSYNTHESIS REGULATORY PROTEIN"/>
    <property type="match status" value="1"/>
</dbReference>
<reference evidence="8 9" key="1">
    <citation type="submission" date="2024-03" db="EMBL/GenBank/DDBJ databases">
        <title>Genome-scale model development and genomic sequencing of the oleaginous clade Lipomyces.</title>
        <authorList>
            <consortium name="Lawrence Berkeley National Laboratory"/>
            <person name="Czajka J.J."/>
            <person name="Han Y."/>
            <person name="Kim J."/>
            <person name="Mondo S.J."/>
            <person name="Hofstad B.A."/>
            <person name="Robles A."/>
            <person name="Haridas S."/>
            <person name="Riley R."/>
            <person name="LaButti K."/>
            <person name="Pangilinan J."/>
            <person name="Andreopoulos W."/>
            <person name="Lipzen A."/>
            <person name="Yan J."/>
            <person name="Wang M."/>
            <person name="Ng V."/>
            <person name="Grigoriev I.V."/>
            <person name="Spatafora J.W."/>
            <person name="Magnuson J.K."/>
            <person name="Baker S.E."/>
            <person name="Pomraning K.R."/>
        </authorList>
    </citation>
    <scope>NUCLEOTIDE SEQUENCE [LARGE SCALE GENOMIC DNA]</scope>
    <source>
        <strain evidence="8 9">Phaff 52-87</strain>
    </source>
</reference>
<organism evidence="8 9">
    <name type="scientific">Myxozyma melibiosi</name>
    <dbReference type="NCBI Taxonomy" id="54550"/>
    <lineage>
        <taxon>Eukaryota</taxon>
        <taxon>Fungi</taxon>
        <taxon>Dikarya</taxon>
        <taxon>Ascomycota</taxon>
        <taxon>Saccharomycotina</taxon>
        <taxon>Lipomycetes</taxon>
        <taxon>Lipomycetales</taxon>
        <taxon>Lipomycetaceae</taxon>
        <taxon>Myxozyma</taxon>
    </lineage>
</organism>
<dbReference type="PANTHER" id="PTHR15039:SF11">
    <property type="entry name" value="DOLICHOL PHOSPHATE-MANNOSE BIOSYNTHESIS REGULATORY PROTEIN"/>
    <property type="match status" value="1"/>
</dbReference>
<dbReference type="RefSeq" id="XP_064767464.1">
    <property type="nucleotide sequence ID" value="XM_064910048.1"/>
</dbReference>
<comment type="similarity">
    <text evidence="2 7">Belongs to the DPM2 family.</text>
</comment>
<dbReference type="EMBL" id="JBBJBU010000008">
    <property type="protein sequence ID" value="KAK7204431.1"/>
    <property type="molecule type" value="Genomic_DNA"/>
</dbReference>
<dbReference type="Pfam" id="PF07297">
    <property type="entry name" value="DPM2"/>
    <property type="match status" value="1"/>
</dbReference>
<keyword evidence="3 7" id="KW-0812">Transmembrane</keyword>
<evidence type="ECO:0000256" key="6">
    <source>
        <dbReference type="ARBA" id="ARBA00023136"/>
    </source>
</evidence>
<dbReference type="GeneID" id="90035560"/>
<proteinExistence type="inferred from homology"/>
<keyword evidence="6 7" id="KW-0472">Membrane</keyword>
<comment type="function">
    <text evidence="7">Regulatory subunit of the dolichol-phosphate mannose (DPM) synthase complex; essential for the ER localization.</text>
</comment>
<name>A0ABR1F3L9_9ASCO</name>
<gene>
    <name evidence="8" type="ORF">BZA70DRAFT_192579</name>
</gene>
<accession>A0ABR1F3L9</accession>
<keyword evidence="4 7" id="KW-0256">Endoplasmic reticulum</keyword>
<sequence length="77" mass="8842">MGFSVFFISTFAFVYYTAWTLLMPFVDTTHPIQNFFPSREWAIKIPVLILLLIMGTLGSFLGVSMINYGKRRELPST</sequence>
<comment type="pathway">
    <text evidence="7">Protein modification; protein glycosylation.</text>
</comment>
<evidence type="ECO:0000256" key="5">
    <source>
        <dbReference type="ARBA" id="ARBA00022989"/>
    </source>
</evidence>
<comment type="subcellular location">
    <subcellularLocation>
        <location evidence="1 7">Endoplasmic reticulum membrane</location>
        <topology evidence="1 7">Multi-pass membrane protein</topology>
    </subcellularLocation>
</comment>
<keyword evidence="9" id="KW-1185">Reference proteome</keyword>
<keyword evidence="5 7" id="KW-1133">Transmembrane helix</keyword>
<protein>
    <recommendedName>
        <fullName evidence="7">Dolichol phosphate-mannose biosynthesis regulatory protein</fullName>
    </recommendedName>
</protein>
<evidence type="ECO:0000256" key="2">
    <source>
        <dbReference type="ARBA" id="ARBA00005478"/>
    </source>
</evidence>
<evidence type="ECO:0000256" key="7">
    <source>
        <dbReference type="RuleBase" id="RU365084"/>
    </source>
</evidence>
<evidence type="ECO:0000256" key="4">
    <source>
        <dbReference type="ARBA" id="ARBA00022824"/>
    </source>
</evidence>
<comment type="subunit">
    <text evidence="7">Component of the dolichol-phosphate mannose (DPM) synthase complex.</text>
</comment>
<comment type="caution">
    <text evidence="8">The sequence shown here is derived from an EMBL/GenBank/DDBJ whole genome shotgun (WGS) entry which is preliminary data.</text>
</comment>
<dbReference type="InterPro" id="IPR009914">
    <property type="entry name" value="DPM2"/>
</dbReference>
<evidence type="ECO:0000256" key="1">
    <source>
        <dbReference type="ARBA" id="ARBA00004477"/>
    </source>
</evidence>
<evidence type="ECO:0000313" key="9">
    <source>
        <dbReference type="Proteomes" id="UP001498771"/>
    </source>
</evidence>
<feature type="transmembrane region" description="Helical" evidence="7">
    <location>
        <begin position="47"/>
        <end position="68"/>
    </location>
</feature>